<dbReference type="Pfam" id="PF00072">
    <property type="entry name" value="Response_reg"/>
    <property type="match status" value="1"/>
</dbReference>
<feature type="domain" description="Response regulatory" evidence="10">
    <location>
        <begin position="760"/>
        <end position="887"/>
    </location>
</feature>
<evidence type="ECO:0000256" key="1">
    <source>
        <dbReference type="ARBA" id="ARBA00000085"/>
    </source>
</evidence>
<dbReference type="PROSITE" id="PS50110">
    <property type="entry name" value="RESPONSE_REGULATORY"/>
    <property type="match status" value="1"/>
</dbReference>
<dbReference type="SUPFAM" id="SSF47384">
    <property type="entry name" value="Homodimeric domain of signal transducing histidine kinase"/>
    <property type="match status" value="1"/>
</dbReference>
<dbReference type="InterPro" id="IPR003594">
    <property type="entry name" value="HATPase_dom"/>
</dbReference>
<feature type="transmembrane region" description="Helical" evidence="8">
    <location>
        <begin position="350"/>
        <end position="370"/>
    </location>
</feature>
<dbReference type="GO" id="GO:0000155">
    <property type="term" value="F:phosphorelay sensor kinase activity"/>
    <property type="evidence" value="ECO:0007669"/>
    <property type="project" value="InterPro"/>
</dbReference>
<dbReference type="Proteomes" id="UP001153069">
    <property type="component" value="Unassembled WGS sequence"/>
</dbReference>
<dbReference type="SMART" id="SM00387">
    <property type="entry name" value="HATPase_c"/>
    <property type="match status" value="1"/>
</dbReference>
<evidence type="ECO:0000256" key="5">
    <source>
        <dbReference type="ARBA" id="ARBA00022777"/>
    </source>
</evidence>
<dbReference type="AlphaFoldDB" id="A0A9N8D839"/>
<protein>
    <recommendedName>
        <fullName evidence="2">histidine kinase</fullName>
        <ecNumber evidence="2">2.7.13.3</ecNumber>
    </recommendedName>
</protein>
<evidence type="ECO:0000259" key="9">
    <source>
        <dbReference type="PROSITE" id="PS50109"/>
    </source>
</evidence>
<feature type="compositionally biased region" description="Pro residues" evidence="7">
    <location>
        <begin position="735"/>
        <end position="749"/>
    </location>
</feature>
<feature type="domain" description="Histidine kinase" evidence="9">
    <location>
        <begin position="394"/>
        <end position="685"/>
    </location>
</feature>
<keyword evidence="12" id="KW-1185">Reference proteome</keyword>
<evidence type="ECO:0000313" key="12">
    <source>
        <dbReference type="Proteomes" id="UP001153069"/>
    </source>
</evidence>
<evidence type="ECO:0000256" key="8">
    <source>
        <dbReference type="SAM" id="Phobius"/>
    </source>
</evidence>
<organism evidence="11 12">
    <name type="scientific">Seminavis robusta</name>
    <dbReference type="NCBI Taxonomy" id="568900"/>
    <lineage>
        <taxon>Eukaryota</taxon>
        <taxon>Sar</taxon>
        <taxon>Stramenopiles</taxon>
        <taxon>Ochrophyta</taxon>
        <taxon>Bacillariophyta</taxon>
        <taxon>Bacillariophyceae</taxon>
        <taxon>Bacillariophycidae</taxon>
        <taxon>Naviculales</taxon>
        <taxon>Naviculaceae</taxon>
        <taxon>Seminavis</taxon>
    </lineage>
</organism>
<dbReference type="InterPro" id="IPR011006">
    <property type="entry name" value="CheY-like_superfamily"/>
</dbReference>
<evidence type="ECO:0000256" key="6">
    <source>
        <dbReference type="PROSITE-ProRule" id="PRU00169"/>
    </source>
</evidence>
<keyword evidence="3 6" id="KW-0597">Phosphoprotein</keyword>
<dbReference type="CDD" id="cd00082">
    <property type="entry name" value="HisKA"/>
    <property type="match status" value="1"/>
</dbReference>
<evidence type="ECO:0000259" key="10">
    <source>
        <dbReference type="PROSITE" id="PS50110"/>
    </source>
</evidence>
<feature type="region of interest" description="Disordered" evidence="7">
    <location>
        <begin position="726"/>
        <end position="749"/>
    </location>
</feature>
<evidence type="ECO:0000313" key="11">
    <source>
        <dbReference type="EMBL" id="CAB9496965.1"/>
    </source>
</evidence>
<evidence type="ECO:0000256" key="3">
    <source>
        <dbReference type="ARBA" id="ARBA00022553"/>
    </source>
</evidence>
<evidence type="ECO:0000256" key="4">
    <source>
        <dbReference type="ARBA" id="ARBA00022679"/>
    </source>
</evidence>
<dbReference type="PRINTS" id="PR00344">
    <property type="entry name" value="BCTRLSENSOR"/>
</dbReference>
<feature type="modified residue" description="4-aspartylphosphate" evidence="6">
    <location>
        <position position="822"/>
    </location>
</feature>
<dbReference type="EC" id="2.7.13.3" evidence="2"/>
<name>A0A9N8D839_9STRA</name>
<dbReference type="SUPFAM" id="SSF52172">
    <property type="entry name" value="CheY-like"/>
    <property type="match status" value="1"/>
</dbReference>
<dbReference type="InterPro" id="IPR036890">
    <property type="entry name" value="HATPase_C_sf"/>
</dbReference>
<dbReference type="PROSITE" id="PS50109">
    <property type="entry name" value="HIS_KIN"/>
    <property type="match status" value="1"/>
</dbReference>
<sequence length="912" mass="99814">MIRDLQLEIGRQTYESIATSALNSAKAITRRKIAAGDVVESIMSNAFPDANQWPMVALNGYYSTANEVANLASDVNTSMQIGLLVLVEPGEEAYAFEEHAKQYYKDQGYPEDAGTTAAGFGIRRRDETSKTGYTLDRTGENNTYGSTNKVLVPVLDHSTWKSPMLMYDTHVSSTAIDSIIDCSRRHNEDPLSASLSVHSHYGLPCSKPTCSVVTGFRTRGEDLISLIYKPIYANGRHNETKLVGMIGLSVNFKDVLHSVIPDYFDGIHAVISTHSMSENHTNIEYSKATYDIRSGVPQLKGPGDLHLEDFDTYGRSIVLNDISTDASDAVVYTLTIYPSSFSQYRTGSPLVVAIGLAAVILACSIMFFLYDTLMRQESHEQRAILELKRRFVRFISHELRTPLQTVSMGIELLESDIVTYNPRLANKDAKTPTHPVSKGQESTSIPIDEASIRFWHEIAVDIKDNAAGAVSILNDLLNYDKVETGVLHIEAEVVDILQLVKKTAKRFTAQAIQKQVSLTLTTHCPGGVPCEFEVDTALSNLKVLGDSMRLSQVLCNLFSNALKFTPSDGFVRVNVRFCICRNCNSWALLQSVGHVKGRVETDCPVAGSVSIDVVDSGVGMTLNQVELVFKEGVQFDANKLQAGGGSGLGLCISRGIIDRHNGVISAKSEGKGKGSTFSVLLPLYDLGSPLQDSAKQSTAQNVELNRVESTCNSTCSQGQVLDDPVEKAKHDTMESPPPPPPSKSPPPLALPCCRDKPHHDILVVEDVASSRKMLIRLLERAGHTCEPAGDGKEAIQAVVKNMEQDVEQGQHMSIPFDTILIDYEMPICNGPDATEEIRKLGFDGLVFGVTGNLLQEDVEHFLSKGADEVLPKPVTLALINDAWKRHPRQPPQDKVEVPILDDNEIDVDGISV</sequence>
<dbReference type="InterPro" id="IPR004358">
    <property type="entry name" value="Sig_transdc_His_kin-like_C"/>
</dbReference>
<dbReference type="InterPro" id="IPR001789">
    <property type="entry name" value="Sig_transdc_resp-reg_receiver"/>
</dbReference>
<dbReference type="Pfam" id="PF02518">
    <property type="entry name" value="HATPase_c"/>
    <property type="match status" value="1"/>
</dbReference>
<dbReference type="Gene3D" id="3.30.565.10">
    <property type="entry name" value="Histidine kinase-like ATPase, C-terminal domain"/>
    <property type="match status" value="1"/>
</dbReference>
<evidence type="ECO:0000256" key="2">
    <source>
        <dbReference type="ARBA" id="ARBA00012438"/>
    </source>
</evidence>
<dbReference type="PANTHER" id="PTHR43047">
    <property type="entry name" value="TWO-COMPONENT HISTIDINE PROTEIN KINASE"/>
    <property type="match status" value="1"/>
</dbReference>
<dbReference type="SMART" id="SM00388">
    <property type="entry name" value="HisKA"/>
    <property type="match status" value="1"/>
</dbReference>
<proteinExistence type="predicted"/>
<dbReference type="SUPFAM" id="SSF55874">
    <property type="entry name" value="ATPase domain of HSP90 chaperone/DNA topoisomerase II/histidine kinase"/>
    <property type="match status" value="1"/>
</dbReference>
<keyword evidence="4" id="KW-0808">Transferase</keyword>
<dbReference type="InterPro" id="IPR036097">
    <property type="entry name" value="HisK_dim/P_sf"/>
</dbReference>
<keyword evidence="8" id="KW-0472">Membrane</keyword>
<dbReference type="InterPro" id="IPR005467">
    <property type="entry name" value="His_kinase_dom"/>
</dbReference>
<dbReference type="OrthoDB" id="60033at2759"/>
<dbReference type="SMART" id="SM00448">
    <property type="entry name" value="REC"/>
    <property type="match status" value="1"/>
</dbReference>
<keyword evidence="5 11" id="KW-0418">Kinase</keyword>
<dbReference type="InterPro" id="IPR003661">
    <property type="entry name" value="HisK_dim/P_dom"/>
</dbReference>
<dbReference type="Gene3D" id="1.10.287.130">
    <property type="match status" value="1"/>
</dbReference>
<dbReference type="Gene3D" id="3.40.50.2300">
    <property type="match status" value="1"/>
</dbReference>
<comment type="catalytic activity">
    <reaction evidence="1">
        <text>ATP + protein L-histidine = ADP + protein N-phospho-L-histidine.</text>
        <dbReference type="EC" id="2.7.13.3"/>
    </reaction>
</comment>
<dbReference type="CDD" id="cd17546">
    <property type="entry name" value="REC_hyHK_CKI1_RcsC-like"/>
    <property type="match status" value="1"/>
</dbReference>
<reference evidence="11" key="1">
    <citation type="submission" date="2020-06" db="EMBL/GenBank/DDBJ databases">
        <authorList>
            <consortium name="Plant Systems Biology data submission"/>
        </authorList>
    </citation>
    <scope>NUCLEOTIDE SEQUENCE</scope>
    <source>
        <strain evidence="11">D6</strain>
    </source>
</reference>
<evidence type="ECO:0000256" key="7">
    <source>
        <dbReference type="SAM" id="MobiDB-lite"/>
    </source>
</evidence>
<dbReference type="EMBL" id="CAICTM010000012">
    <property type="protein sequence ID" value="CAB9496965.1"/>
    <property type="molecule type" value="Genomic_DNA"/>
</dbReference>
<comment type="caution">
    <text evidence="11">The sequence shown here is derived from an EMBL/GenBank/DDBJ whole genome shotgun (WGS) entry which is preliminary data.</text>
</comment>
<gene>
    <name evidence="11" type="ORF">SEMRO_12_G009250.1</name>
</gene>
<accession>A0A9N8D839</accession>
<keyword evidence="8" id="KW-1133">Transmembrane helix</keyword>
<keyword evidence="8" id="KW-0812">Transmembrane</keyword>